<keyword evidence="2" id="KW-1185">Reference proteome</keyword>
<accession>A0A8J3FDQ2</accession>
<dbReference type="Gene3D" id="1.25.10.10">
    <property type="entry name" value="Leucine-rich Repeat Variant"/>
    <property type="match status" value="1"/>
</dbReference>
<sequence length="148" mass="16463">MEQNELLNQISSLRDVESCISEELAKAVDGRDWDSLEVLLWAAICHPCEAYAPVLERMLHRREPGVPVEDLIEVLGEIGSETSVVHLERAMYWRPEWDEFHSVAVKCIGALAAIGNESAKVVVETVSSTAPEVVRDWAAAKLATWPKP</sequence>
<evidence type="ECO:0000313" key="2">
    <source>
        <dbReference type="Proteomes" id="UP000649739"/>
    </source>
</evidence>
<dbReference type="Proteomes" id="UP000649739">
    <property type="component" value="Unassembled WGS sequence"/>
</dbReference>
<proteinExistence type="predicted"/>
<evidence type="ECO:0000313" key="1">
    <source>
        <dbReference type="EMBL" id="GGK05310.1"/>
    </source>
</evidence>
<dbReference type="InterPro" id="IPR011989">
    <property type="entry name" value="ARM-like"/>
</dbReference>
<comment type="caution">
    <text evidence="1">The sequence shown here is derived from an EMBL/GenBank/DDBJ whole genome shotgun (WGS) entry which is preliminary data.</text>
</comment>
<dbReference type="RefSeq" id="WP_189171643.1">
    <property type="nucleotide sequence ID" value="NZ_BMQB01000010.1"/>
</dbReference>
<evidence type="ECO:0008006" key="3">
    <source>
        <dbReference type="Google" id="ProtNLM"/>
    </source>
</evidence>
<protein>
    <recommendedName>
        <fullName evidence="3">HEAT repeat domain-containing protein</fullName>
    </recommendedName>
</protein>
<reference evidence="1" key="1">
    <citation type="journal article" date="2014" name="Int. J. Syst. Evol. Microbiol.">
        <title>Complete genome sequence of Corynebacterium casei LMG S-19264T (=DSM 44701T), isolated from a smear-ripened cheese.</title>
        <authorList>
            <consortium name="US DOE Joint Genome Institute (JGI-PGF)"/>
            <person name="Walter F."/>
            <person name="Albersmeier A."/>
            <person name="Kalinowski J."/>
            <person name="Ruckert C."/>
        </authorList>
    </citation>
    <scope>NUCLEOTIDE SEQUENCE</scope>
    <source>
        <strain evidence="1">JCM 3090</strain>
    </source>
</reference>
<organism evidence="1 2">
    <name type="scientific">Pilimelia anulata</name>
    <dbReference type="NCBI Taxonomy" id="53371"/>
    <lineage>
        <taxon>Bacteria</taxon>
        <taxon>Bacillati</taxon>
        <taxon>Actinomycetota</taxon>
        <taxon>Actinomycetes</taxon>
        <taxon>Micromonosporales</taxon>
        <taxon>Micromonosporaceae</taxon>
        <taxon>Pilimelia</taxon>
    </lineage>
</organism>
<dbReference type="AlphaFoldDB" id="A0A8J3FDQ2"/>
<name>A0A8J3FDQ2_9ACTN</name>
<dbReference type="EMBL" id="BMQB01000010">
    <property type="protein sequence ID" value="GGK05310.1"/>
    <property type="molecule type" value="Genomic_DNA"/>
</dbReference>
<gene>
    <name evidence="1" type="ORF">GCM10010123_38980</name>
</gene>
<reference evidence="1" key="2">
    <citation type="submission" date="2020-09" db="EMBL/GenBank/DDBJ databases">
        <authorList>
            <person name="Sun Q."/>
            <person name="Ohkuma M."/>
        </authorList>
    </citation>
    <scope>NUCLEOTIDE SEQUENCE</scope>
    <source>
        <strain evidence="1">JCM 3090</strain>
    </source>
</reference>